<dbReference type="HOGENOM" id="CLU_3330096_0_0_5"/>
<protein>
    <submittedName>
        <fullName evidence="1">Uncharacterized protein</fullName>
    </submittedName>
</protein>
<sequence length="38" mass="4451">MVNRKCEKLRPALVCKRAGDVRQPFGFVQKIMNFRNLS</sequence>
<evidence type="ECO:0000313" key="1">
    <source>
        <dbReference type="EMBL" id="AEP09871.1"/>
    </source>
</evidence>
<organism evidence="1 2">
    <name type="scientific">Micavibrio aeruginosavorus (strain ARL-13)</name>
    <dbReference type="NCBI Taxonomy" id="856793"/>
    <lineage>
        <taxon>Bacteria</taxon>
        <taxon>Pseudomonadati</taxon>
        <taxon>Bdellovibrionota</taxon>
        <taxon>Bdellovibrionia</taxon>
        <taxon>Bdellovibrionales</taxon>
        <taxon>Pseudobdellovibrionaceae</taxon>
        <taxon>Micavibrio</taxon>
    </lineage>
</organism>
<name>G2KPQ2_MICAA</name>
<accession>G2KPQ2</accession>
<dbReference type="AlphaFoldDB" id="G2KPQ2"/>
<dbReference type="KEGG" id="mai:MICA_1554"/>
<proteinExistence type="predicted"/>
<gene>
    <name evidence="1" type="ordered locus">MICA_1554</name>
</gene>
<reference evidence="1 2" key="1">
    <citation type="journal article" date="2011" name="BMC Genomics">
        <title>Genomic insights into an obligate epibiotic bacterial predator: Micavibrio aeruginosavorus ARL-13.</title>
        <authorList>
            <person name="Wang Z."/>
            <person name="Kadouri D."/>
            <person name="Wu M."/>
        </authorList>
    </citation>
    <scope>NUCLEOTIDE SEQUENCE [LARGE SCALE GENOMIC DNA]</scope>
    <source>
        <strain evidence="1 2">ARL-13</strain>
    </source>
</reference>
<dbReference type="EMBL" id="CP002382">
    <property type="protein sequence ID" value="AEP09871.1"/>
    <property type="molecule type" value="Genomic_DNA"/>
</dbReference>
<dbReference type="Proteomes" id="UP000009286">
    <property type="component" value="Chromosome"/>
</dbReference>
<evidence type="ECO:0000313" key="2">
    <source>
        <dbReference type="Proteomes" id="UP000009286"/>
    </source>
</evidence>
<keyword evidence="2" id="KW-1185">Reference proteome</keyword>